<comment type="caution">
    <text evidence="2">The sequence shown here is derived from an EMBL/GenBank/DDBJ whole genome shotgun (WGS) entry which is preliminary data.</text>
</comment>
<organism evidence="2 3">
    <name type="scientific">Nocardioides plantarum</name>
    <dbReference type="NCBI Taxonomy" id="29299"/>
    <lineage>
        <taxon>Bacteria</taxon>
        <taxon>Bacillati</taxon>
        <taxon>Actinomycetota</taxon>
        <taxon>Actinomycetes</taxon>
        <taxon>Propionibacteriales</taxon>
        <taxon>Nocardioidaceae</taxon>
        <taxon>Nocardioides</taxon>
    </lineage>
</organism>
<dbReference type="EMBL" id="JBHMDG010000002">
    <property type="protein sequence ID" value="MFB9311893.1"/>
    <property type="molecule type" value="Genomic_DNA"/>
</dbReference>
<gene>
    <name evidence="2" type="ORF">ACFFRI_02460</name>
</gene>
<feature type="compositionally biased region" description="Low complexity" evidence="1">
    <location>
        <begin position="13"/>
        <end position="28"/>
    </location>
</feature>
<sequence length="209" mass="22189">MKFRRKSADDTASEALAEEAAAAGAADAVQGPFDADDIPDDGAERVDLGSLLIVPPADRELRMQVDEASGNVQSVMLAGPDGAVEIRAFAAPRHGDLWSEVRPKIAADMAQRGGTASERDGRFGPELVCEIQVQRPEGNAVQHSRIVGINGSRWLLRATFLGAPARDADGADAWEDLLTSIAVRRGSNPMMVGEPLPLVLPESARRVEG</sequence>
<protein>
    <submittedName>
        <fullName evidence="2">DUF3710 domain-containing protein</fullName>
    </submittedName>
</protein>
<evidence type="ECO:0000313" key="3">
    <source>
        <dbReference type="Proteomes" id="UP001589750"/>
    </source>
</evidence>
<dbReference type="Pfam" id="PF12502">
    <property type="entry name" value="DUF3710"/>
    <property type="match status" value="1"/>
</dbReference>
<keyword evidence="3" id="KW-1185">Reference proteome</keyword>
<dbReference type="InterPro" id="IPR022183">
    <property type="entry name" value="DUF3710"/>
</dbReference>
<name>A0ABV5K761_9ACTN</name>
<accession>A0ABV5K761</accession>
<reference evidence="2 3" key="1">
    <citation type="submission" date="2024-09" db="EMBL/GenBank/DDBJ databases">
        <authorList>
            <person name="Sun Q."/>
            <person name="Mori K."/>
        </authorList>
    </citation>
    <scope>NUCLEOTIDE SEQUENCE [LARGE SCALE GENOMIC DNA]</scope>
    <source>
        <strain evidence="2 3">JCM 9626</strain>
    </source>
</reference>
<feature type="region of interest" description="Disordered" evidence="1">
    <location>
        <begin position="1"/>
        <end position="42"/>
    </location>
</feature>
<evidence type="ECO:0000256" key="1">
    <source>
        <dbReference type="SAM" id="MobiDB-lite"/>
    </source>
</evidence>
<proteinExistence type="predicted"/>
<dbReference type="Proteomes" id="UP001589750">
    <property type="component" value="Unassembled WGS sequence"/>
</dbReference>
<dbReference type="RefSeq" id="WP_140010893.1">
    <property type="nucleotide sequence ID" value="NZ_JBHMDG010000002.1"/>
</dbReference>
<evidence type="ECO:0000313" key="2">
    <source>
        <dbReference type="EMBL" id="MFB9311893.1"/>
    </source>
</evidence>